<evidence type="ECO:0000313" key="2">
    <source>
        <dbReference type="Proteomes" id="UP000010366"/>
    </source>
</evidence>
<name>K9UBS0_CHAP6</name>
<evidence type="ECO:0000313" key="1">
    <source>
        <dbReference type="EMBL" id="AFY91871.1"/>
    </source>
</evidence>
<sequence>MKFLDQQKNNIELGRWETYKQLELVPDAVDRPKSHPILSKFGVERAWRSTIALLLNELVTEQKVDYLNRCWASQDLYEGNRSPFQTLQRLLTLMS</sequence>
<organism evidence="1 2">
    <name type="scientific">Chamaesiphon minutus (strain ATCC 27169 / PCC 6605)</name>
    <dbReference type="NCBI Taxonomy" id="1173020"/>
    <lineage>
        <taxon>Bacteria</taxon>
        <taxon>Bacillati</taxon>
        <taxon>Cyanobacteriota</taxon>
        <taxon>Cyanophyceae</taxon>
        <taxon>Gomontiellales</taxon>
        <taxon>Chamaesiphonaceae</taxon>
        <taxon>Chamaesiphon</taxon>
    </lineage>
</organism>
<dbReference type="STRING" id="1173020.Cha6605_0592"/>
<dbReference type="RefSeq" id="WP_015158065.1">
    <property type="nucleotide sequence ID" value="NC_019697.1"/>
</dbReference>
<dbReference type="AlphaFoldDB" id="K9UBS0"/>
<dbReference type="KEGG" id="cmp:Cha6605_0592"/>
<dbReference type="Proteomes" id="UP000010366">
    <property type="component" value="Chromosome"/>
</dbReference>
<reference evidence="1 2" key="1">
    <citation type="submission" date="2012-05" db="EMBL/GenBank/DDBJ databases">
        <title>Finished chromosome of genome of Chamaesiphon sp. PCC 6605.</title>
        <authorList>
            <consortium name="US DOE Joint Genome Institute"/>
            <person name="Gugger M."/>
            <person name="Coursin T."/>
            <person name="Rippka R."/>
            <person name="Tandeau De Marsac N."/>
            <person name="Huntemann M."/>
            <person name="Wei C.-L."/>
            <person name="Han J."/>
            <person name="Detter J.C."/>
            <person name="Han C."/>
            <person name="Tapia R."/>
            <person name="Chen A."/>
            <person name="Kyrpides N."/>
            <person name="Mavromatis K."/>
            <person name="Markowitz V."/>
            <person name="Szeto E."/>
            <person name="Ivanova N."/>
            <person name="Pagani I."/>
            <person name="Pati A."/>
            <person name="Goodwin L."/>
            <person name="Nordberg H.P."/>
            <person name="Cantor M.N."/>
            <person name="Hua S.X."/>
            <person name="Woyke T."/>
            <person name="Kerfeld C.A."/>
        </authorList>
    </citation>
    <scope>NUCLEOTIDE SEQUENCE [LARGE SCALE GENOMIC DNA]</scope>
    <source>
        <strain evidence="2">ATCC 27169 / PCC 6605</strain>
    </source>
</reference>
<protein>
    <submittedName>
        <fullName evidence="1">Uncharacterized protein</fullName>
    </submittedName>
</protein>
<dbReference type="OrthoDB" id="573505at2"/>
<keyword evidence="2" id="KW-1185">Reference proteome</keyword>
<proteinExistence type="predicted"/>
<dbReference type="eggNOG" id="ENOG5033DXM">
    <property type="taxonomic scope" value="Bacteria"/>
</dbReference>
<dbReference type="HOGENOM" id="CLU_2367742_0_0_3"/>
<accession>K9UBS0</accession>
<gene>
    <name evidence="1" type="ORF">Cha6605_0592</name>
</gene>
<dbReference type="EMBL" id="CP003600">
    <property type="protein sequence ID" value="AFY91871.1"/>
    <property type="molecule type" value="Genomic_DNA"/>
</dbReference>